<accession>A0A8H7CF75</accession>
<evidence type="ECO:0000256" key="1">
    <source>
        <dbReference type="SAM" id="MobiDB-lite"/>
    </source>
</evidence>
<name>A0A8H7CF75_9AGAR</name>
<keyword evidence="3" id="KW-1185">Reference proteome</keyword>
<feature type="region of interest" description="Disordered" evidence="1">
    <location>
        <begin position="205"/>
        <end position="277"/>
    </location>
</feature>
<dbReference type="Proteomes" id="UP000620124">
    <property type="component" value="Unassembled WGS sequence"/>
</dbReference>
<dbReference type="OrthoDB" id="2652955at2759"/>
<proteinExistence type="predicted"/>
<dbReference type="EMBL" id="JACAZI010000025">
    <property type="protein sequence ID" value="KAF7335065.1"/>
    <property type="molecule type" value="Genomic_DNA"/>
</dbReference>
<organism evidence="2 3">
    <name type="scientific">Mycena venus</name>
    <dbReference type="NCBI Taxonomy" id="2733690"/>
    <lineage>
        <taxon>Eukaryota</taxon>
        <taxon>Fungi</taxon>
        <taxon>Dikarya</taxon>
        <taxon>Basidiomycota</taxon>
        <taxon>Agaricomycotina</taxon>
        <taxon>Agaricomycetes</taxon>
        <taxon>Agaricomycetidae</taxon>
        <taxon>Agaricales</taxon>
        <taxon>Marasmiineae</taxon>
        <taxon>Mycenaceae</taxon>
        <taxon>Mycena</taxon>
    </lineage>
</organism>
<reference evidence="2" key="1">
    <citation type="submission" date="2020-05" db="EMBL/GenBank/DDBJ databases">
        <title>Mycena genomes resolve the evolution of fungal bioluminescence.</title>
        <authorList>
            <person name="Tsai I.J."/>
        </authorList>
    </citation>
    <scope>NUCLEOTIDE SEQUENCE</scope>
    <source>
        <strain evidence="2">CCC161011</strain>
    </source>
</reference>
<comment type="caution">
    <text evidence="2">The sequence shown here is derived from an EMBL/GenBank/DDBJ whole genome shotgun (WGS) entry which is preliminary data.</text>
</comment>
<evidence type="ECO:0000313" key="2">
    <source>
        <dbReference type="EMBL" id="KAF7335065.1"/>
    </source>
</evidence>
<gene>
    <name evidence="2" type="ORF">MVEN_02257000</name>
</gene>
<sequence>MSSITLHGVAALENPRVIPTKDGKKGKMTVLDGQLFLPSSEPALIGSFHFFNENNLDLPDVGCYSIGVRIARTTPAVEVYSKTLAPVDYHVIGDIFSLIPLGSTDKFDLRHLSSIAICGVPTNIDRDNATFDLNAEQYIHATRSSEAFPTQCIIPNSPKFKNYKPIPSKGKSVSVTGFLTGLERNEDKTVKYFIVDVDTVTFLGQPAGSTAPKAEESPTKISNGTPANLKFTGFFGNSSKSEEPAPKKRKTSDDRAAEEVQADDKEEGPSNGRPRRR</sequence>
<dbReference type="AlphaFoldDB" id="A0A8H7CF75"/>
<protein>
    <submittedName>
        <fullName evidence="2">Uncharacterized protein</fullName>
    </submittedName>
</protein>
<feature type="compositionally biased region" description="Basic and acidic residues" evidence="1">
    <location>
        <begin position="240"/>
        <end position="258"/>
    </location>
</feature>
<evidence type="ECO:0000313" key="3">
    <source>
        <dbReference type="Proteomes" id="UP000620124"/>
    </source>
</evidence>